<reference evidence="2" key="1">
    <citation type="submission" date="2020-10" db="EMBL/GenBank/DDBJ databases">
        <title>Connecting structure to function with the recovery of over 1000 high-quality activated sludge metagenome-assembled genomes encoding full-length rRNA genes using long-read sequencing.</title>
        <authorList>
            <person name="Singleton C.M."/>
            <person name="Petriglieri F."/>
            <person name="Kristensen J.M."/>
            <person name="Kirkegaard R.H."/>
            <person name="Michaelsen T.Y."/>
            <person name="Andersen M.H."/>
            <person name="Karst S.M."/>
            <person name="Dueholm M.S."/>
            <person name="Nielsen P.H."/>
            <person name="Albertsen M."/>
        </authorList>
    </citation>
    <scope>NUCLEOTIDE SEQUENCE</scope>
    <source>
        <strain evidence="2">Bjer_18-Q3-R1-45_BAT3C.347</strain>
    </source>
</reference>
<dbReference type="NCBIfam" id="NF033537">
    <property type="entry name" value="lasso_biosyn_B2"/>
    <property type="match status" value="1"/>
</dbReference>
<dbReference type="InterPro" id="IPR032708">
    <property type="entry name" value="McjB_C"/>
</dbReference>
<dbReference type="InterPro" id="IPR053521">
    <property type="entry name" value="McjB-like"/>
</dbReference>
<evidence type="ECO:0000313" key="2">
    <source>
        <dbReference type="EMBL" id="MBK6972771.1"/>
    </source>
</evidence>
<proteinExistence type="predicted"/>
<dbReference type="Pfam" id="PF13471">
    <property type="entry name" value="Transglut_core3"/>
    <property type="match status" value="1"/>
</dbReference>
<name>A0A9D7E2S0_9PROT</name>
<organism evidence="2 3">
    <name type="scientific">Candidatus Methylophosphatis roskildensis</name>
    <dbReference type="NCBI Taxonomy" id="2899263"/>
    <lineage>
        <taxon>Bacteria</taxon>
        <taxon>Pseudomonadati</taxon>
        <taxon>Pseudomonadota</taxon>
        <taxon>Betaproteobacteria</taxon>
        <taxon>Nitrosomonadales</taxon>
        <taxon>Sterolibacteriaceae</taxon>
        <taxon>Candidatus Methylophosphatis</taxon>
    </lineage>
</organism>
<evidence type="ECO:0000259" key="1">
    <source>
        <dbReference type="Pfam" id="PF13471"/>
    </source>
</evidence>
<dbReference type="EMBL" id="JADJEV010000003">
    <property type="protein sequence ID" value="MBK6972771.1"/>
    <property type="molecule type" value="Genomic_DNA"/>
</dbReference>
<accession>A0A9D7E2S0</accession>
<protein>
    <submittedName>
        <fullName evidence="2">Lasso peptide biosynthesis B2 protein</fullName>
    </submittedName>
</protein>
<dbReference type="Proteomes" id="UP000807785">
    <property type="component" value="Unassembled WGS sequence"/>
</dbReference>
<sequence length="154" mass="17042">MDRIRKFLRLPSGEQWQVCKATLLLLSVRFLLRVLPFPTVRPFLAKACRGSKGLPQFSAKKLAWSVATAGRFVPGGKHCLSQAITLQIFLTRRSYDSRVCFGVQRHPGAPFMAHAWVEHDGEVLIGGENLGRFVRLTPRSHSATGSGVLADPFA</sequence>
<evidence type="ECO:0000313" key="3">
    <source>
        <dbReference type="Proteomes" id="UP000807785"/>
    </source>
</evidence>
<comment type="caution">
    <text evidence="2">The sequence shown here is derived from an EMBL/GenBank/DDBJ whole genome shotgun (WGS) entry which is preliminary data.</text>
</comment>
<feature type="domain" description="Microcin J25-processing protein McjB C-terminal" evidence="1">
    <location>
        <begin position="23"/>
        <end position="135"/>
    </location>
</feature>
<gene>
    <name evidence="2" type="ORF">IPH26_07380</name>
</gene>
<dbReference type="AlphaFoldDB" id="A0A9D7E2S0"/>